<dbReference type="InterPro" id="IPR036770">
    <property type="entry name" value="Ankyrin_rpt-contain_sf"/>
</dbReference>
<sequence length="361" mass="39656">MTTTARDRPALRVLPPEQFQRAEARNQLLKETCKHQRNPIDPSVVKGEGCKAMLDSMYKDDSSQFLAAVTRVADAPSSSSDEMRGEINLVFWFCAHYGRVECMKVMQEKLPVDLNYVHRCGHSVITRAALNDHVAVVEWLLSVGADHTSVTDPKFLVLALHCGAQHTVDFLRGYAGTAGAGLCHSAAPIPMEGVASDTPMAVAEVVYRPYQAGDNFKLLENDWSPLCALRSFSCIVGVNSGTKDVLAVVEMAVPATSIEKEVEDAIKAKMPEPSKKIKDGIIGYISRVEVAASQRGKGIGQTILSLAFKDLGETHPKLVAMYLAVFDDNLPAIALYEKPSMKFVRVLHSGILYYYARYDFT</sequence>
<dbReference type="SUPFAM" id="SSF48403">
    <property type="entry name" value="Ankyrin repeat"/>
    <property type="match status" value="1"/>
</dbReference>
<dbReference type="Pfam" id="PF13637">
    <property type="entry name" value="Ank_4"/>
    <property type="match status" value="1"/>
</dbReference>
<gene>
    <name evidence="2" type="ORF">FOZ60_014591</name>
</gene>
<dbReference type="GO" id="GO:0016747">
    <property type="term" value="F:acyltransferase activity, transferring groups other than amino-acyl groups"/>
    <property type="evidence" value="ECO:0007669"/>
    <property type="project" value="InterPro"/>
</dbReference>
<dbReference type="OrthoDB" id="47374at2759"/>
<dbReference type="Proteomes" id="UP000541610">
    <property type="component" value="Unassembled WGS sequence"/>
</dbReference>
<dbReference type="Gene3D" id="3.40.630.30">
    <property type="match status" value="1"/>
</dbReference>
<dbReference type="PROSITE" id="PS51186">
    <property type="entry name" value="GNAT"/>
    <property type="match status" value="1"/>
</dbReference>
<dbReference type="InterPro" id="IPR002110">
    <property type="entry name" value="Ankyrin_rpt"/>
</dbReference>
<evidence type="ECO:0000313" key="2">
    <source>
        <dbReference type="EMBL" id="KAF4696830.1"/>
    </source>
</evidence>
<accession>A0A7J6PMK3</accession>
<reference evidence="2 3" key="1">
    <citation type="submission" date="2020-04" db="EMBL/GenBank/DDBJ databases">
        <title>Perkinsus olseni comparative genomics.</title>
        <authorList>
            <person name="Bogema D.R."/>
        </authorList>
    </citation>
    <scope>NUCLEOTIDE SEQUENCE [LARGE SCALE GENOMIC DNA]</scope>
    <source>
        <strain evidence="2">00978-12</strain>
    </source>
</reference>
<dbReference type="EMBL" id="JABANP010000007">
    <property type="protein sequence ID" value="KAF4696830.1"/>
    <property type="molecule type" value="Genomic_DNA"/>
</dbReference>
<evidence type="ECO:0000313" key="3">
    <source>
        <dbReference type="Proteomes" id="UP000541610"/>
    </source>
</evidence>
<evidence type="ECO:0000259" key="1">
    <source>
        <dbReference type="PROSITE" id="PS51186"/>
    </source>
</evidence>
<dbReference type="InterPro" id="IPR000182">
    <property type="entry name" value="GNAT_dom"/>
</dbReference>
<organism evidence="2 3">
    <name type="scientific">Perkinsus olseni</name>
    <name type="common">Perkinsus atlanticus</name>
    <dbReference type="NCBI Taxonomy" id="32597"/>
    <lineage>
        <taxon>Eukaryota</taxon>
        <taxon>Sar</taxon>
        <taxon>Alveolata</taxon>
        <taxon>Perkinsozoa</taxon>
        <taxon>Perkinsea</taxon>
        <taxon>Perkinsida</taxon>
        <taxon>Perkinsidae</taxon>
        <taxon>Perkinsus</taxon>
    </lineage>
</organism>
<protein>
    <recommendedName>
        <fullName evidence="1">N-acetyltransferase domain-containing protein</fullName>
    </recommendedName>
</protein>
<name>A0A7J6PMK3_PEROL</name>
<proteinExistence type="predicted"/>
<dbReference type="InterPro" id="IPR016181">
    <property type="entry name" value="Acyl_CoA_acyltransferase"/>
</dbReference>
<feature type="domain" description="N-acetyltransferase" evidence="1">
    <location>
        <begin position="205"/>
        <end position="361"/>
    </location>
</feature>
<comment type="caution">
    <text evidence="2">The sequence shown here is derived from an EMBL/GenBank/DDBJ whole genome shotgun (WGS) entry which is preliminary data.</text>
</comment>
<dbReference type="AlphaFoldDB" id="A0A7J6PMK3"/>
<dbReference type="Gene3D" id="1.25.40.20">
    <property type="entry name" value="Ankyrin repeat-containing domain"/>
    <property type="match status" value="1"/>
</dbReference>
<dbReference type="SUPFAM" id="SSF55729">
    <property type="entry name" value="Acyl-CoA N-acyltransferases (Nat)"/>
    <property type="match status" value="1"/>
</dbReference>
<dbReference type="Pfam" id="PF00583">
    <property type="entry name" value="Acetyltransf_1"/>
    <property type="match status" value="1"/>
</dbReference>